<evidence type="ECO:0000313" key="2">
    <source>
        <dbReference type="EMBL" id="EER16841.1"/>
    </source>
</evidence>
<gene>
    <name evidence="2" type="ORF">Pmar_PMAR023495</name>
</gene>
<feature type="compositionally biased region" description="Basic and acidic residues" evidence="1">
    <location>
        <begin position="12"/>
        <end position="21"/>
    </location>
</feature>
<dbReference type="RefSeq" id="XP_002785045.1">
    <property type="nucleotide sequence ID" value="XM_002784999.1"/>
</dbReference>
<proteinExistence type="predicted"/>
<evidence type="ECO:0000313" key="3">
    <source>
        <dbReference type="Proteomes" id="UP000007800"/>
    </source>
</evidence>
<dbReference type="EMBL" id="GG672709">
    <property type="protein sequence ID" value="EER16841.1"/>
    <property type="molecule type" value="Genomic_DNA"/>
</dbReference>
<accession>C5KFA2</accession>
<sequence>PVSFLSSMATKSEPRDEDSFRDPTPSPSPPPSIVDTDQSLFEGDRFRPARLFPIGLTVDDPVKAGLACRQTKPRWRRRPVLQANGLTTYHWEKIPEVEQEANAQNPEVRENAGATAELPVKKAKPFMGEEGLMPDVLDQKIWVKIKEDVEKRFKCTCTHRTTTTKPLFTQEECQYLLEAAK</sequence>
<dbReference type="OMA" id="TKPRWRR"/>
<dbReference type="Proteomes" id="UP000007800">
    <property type="component" value="Unassembled WGS sequence"/>
</dbReference>
<feature type="non-terminal residue" evidence="2">
    <location>
        <position position="1"/>
    </location>
</feature>
<feature type="compositionally biased region" description="Polar residues" evidence="1">
    <location>
        <begin position="1"/>
        <end position="10"/>
    </location>
</feature>
<reference evidence="2 3" key="1">
    <citation type="submission" date="2008-07" db="EMBL/GenBank/DDBJ databases">
        <authorList>
            <person name="El-Sayed N."/>
            <person name="Caler E."/>
            <person name="Inman J."/>
            <person name="Amedeo P."/>
            <person name="Hass B."/>
            <person name="Wortman J."/>
        </authorList>
    </citation>
    <scope>NUCLEOTIDE SEQUENCE [LARGE SCALE GENOMIC DNA]</scope>
    <source>
        <strain evidence="3">ATCC 50983 / TXsc</strain>
    </source>
</reference>
<feature type="non-terminal residue" evidence="2">
    <location>
        <position position="181"/>
    </location>
</feature>
<name>C5KFA2_PERM5</name>
<dbReference type="InParanoid" id="C5KFA2"/>
<feature type="region of interest" description="Disordered" evidence="1">
    <location>
        <begin position="1"/>
        <end position="38"/>
    </location>
</feature>
<keyword evidence="3" id="KW-1185">Reference proteome</keyword>
<dbReference type="AlphaFoldDB" id="C5KFA2"/>
<evidence type="ECO:0000256" key="1">
    <source>
        <dbReference type="SAM" id="MobiDB-lite"/>
    </source>
</evidence>
<protein>
    <submittedName>
        <fullName evidence="2">Uncharacterized protein</fullName>
    </submittedName>
</protein>
<dbReference type="GeneID" id="9052845"/>
<organism evidence="3">
    <name type="scientific">Perkinsus marinus (strain ATCC 50983 / TXsc)</name>
    <dbReference type="NCBI Taxonomy" id="423536"/>
    <lineage>
        <taxon>Eukaryota</taxon>
        <taxon>Sar</taxon>
        <taxon>Alveolata</taxon>
        <taxon>Perkinsozoa</taxon>
        <taxon>Perkinsea</taxon>
        <taxon>Perkinsida</taxon>
        <taxon>Perkinsidae</taxon>
        <taxon>Perkinsus</taxon>
    </lineage>
</organism>